<evidence type="ECO:0000313" key="1">
    <source>
        <dbReference type="EMBL" id="QHS93248.1"/>
    </source>
</evidence>
<accession>A0A6C0BPD4</accession>
<dbReference type="AlphaFoldDB" id="A0A6C0BPD4"/>
<dbReference type="EMBL" id="MN739201">
    <property type="protein sequence ID" value="QHS93248.1"/>
    <property type="molecule type" value="Genomic_DNA"/>
</dbReference>
<organism evidence="1">
    <name type="scientific">viral metagenome</name>
    <dbReference type="NCBI Taxonomy" id="1070528"/>
    <lineage>
        <taxon>unclassified sequences</taxon>
        <taxon>metagenomes</taxon>
        <taxon>organismal metagenomes</taxon>
    </lineage>
</organism>
<proteinExistence type="predicted"/>
<name>A0A6C0BPD4_9ZZZZ</name>
<reference evidence="1" key="1">
    <citation type="journal article" date="2020" name="Nature">
        <title>Giant virus diversity and host interactions through global metagenomics.</title>
        <authorList>
            <person name="Schulz F."/>
            <person name="Roux S."/>
            <person name="Paez-Espino D."/>
            <person name="Jungbluth S."/>
            <person name="Walsh D.A."/>
            <person name="Denef V.J."/>
            <person name="McMahon K.D."/>
            <person name="Konstantinidis K.T."/>
            <person name="Eloe-Fadrosh E.A."/>
            <person name="Kyrpides N.C."/>
            <person name="Woyke T."/>
        </authorList>
    </citation>
    <scope>NUCLEOTIDE SEQUENCE</scope>
    <source>
        <strain evidence="1">GVMAG-M-3300017989-17</strain>
    </source>
</reference>
<protein>
    <submittedName>
        <fullName evidence="1">Uncharacterized protein</fullName>
    </submittedName>
</protein>
<sequence length="221" mass="26229">MSDVQFHWNRRFSFDPDQKYLVYFRGCFCPCHKNHLAQIEPYYDVPNVNIFISQMGSEHRHGVPARVNRKIWKSYIKHCVPAECRQRIRLEQMQDGAADIKPHLDGIHRVLYVMGNEKEHLMEHGNPGPDQIRRLKKARRKREHHLRQQRERLVRILAKRHIGLDFVIDDRVMKGKVSATQFVAAIRRGATVEELSTFMPDALPLKQRQKIISRLRKCRLH</sequence>